<evidence type="ECO:0000313" key="2">
    <source>
        <dbReference type="Proteomes" id="UP000652760"/>
    </source>
</evidence>
<evidence type="ECO:0000313" key="1">
    <source>
        <dbReference type="EMBL" id="MBK1837670.1"/>
    </source>
</evidence>
<dbReference type="EMBL" id="JAENHM010000030">
    <property type="protein sequence ID" value="MBK1837670.1"/>
    <property type="molecule type" value="Genomic_DNA"/>
</dbReference>
<reference evidence="2" key="1">
    <citation type="submission" date="2021-01" db="EMBL/GenBank/DDBJ databases">
        <title>Genome public.</title>
        <authorList>
            <person name="Liu C."/>
            <person name="Sun Q."/>
        </authorList>
    </citation>
    <scope>NUCLEOTIDE SEQUENCE [LARGE SCALE GENOMIC DNA]</scope>
    <source>
        <strain evidence="2">YIM B02556</strain>
    </source>
</reference>
<proteinExistence type="predicted"/>
<gene>
    <name evidence="1" type="ORF">JHL17_09605</name>
</gene>
<protein>
    <submittedName>
        <fullName evidence="1">Uncharacterized protein</fullName>
    </submittedName>
</protein>
<organism evidence="1 2">
    <name type="scientific">Azospirillum endophyticum</name>
    <dbReference type="NCBI Taxonomy" id="2800326"/>
    <lineage>
        <taxon>Bacteria</taxon>
        <taxon>Pseudomonadati</taxon>
        <taxon>Pseudomonadota</taxon>
        <taxon>Alphaproteobacteria</taxon>
        <taxon>Rhodospirillales</taxon>
        <taxon>Azospirillaceae</taxon>
        <taxon>Azospirillum</taxon>
    </lineage>
</organism>
<comment type="caution">
    <text evidence="1">The sequence shown here is derived from an EMBL/GenBank/DDBJ whole genome shotgun (WGS) entry which is preliminary data.</text>
</comment>
<dbReference type="RefSeq" id="WP_200192468.1">
    <property type="nucleotide sequence ID" value="NZ_JAENHM010000030.1"/>
</dbReference>
<name>A0ABS1F2L5_9PROT</name>
<keyword evidence="2" id="KW-1185">Reference proteome</keyword>
<sequence>MPFLPHLLRTDSNGRRPARPLPGHAFAVAVVALLLAALSGEVRAALGGLMAQVDEVRDMVVQR</sequence>
<accession>A0ABS1F2L5</accession>
<dbReference type="Proteomes" id="UP000652760">
    <property type="component" value="Unassembled WGS sequence"/>
</dbReference>